<dbReference type="PROSITE" id="PS51222">
    <property type="entry name" value="DCD"/>
    <property type="match status" value="1"/>
</dbReference>
<dbReference type="SMART" id="SM00767">
    <property type="entry name" value="DCD"/>
    <property type="match status" value="1"/>
</dbReference>
<dbReference type="EMBL" id="BRYB01001463">
    <property type="protein sequence ID" value="GMI26257.1"/>
    <property type="molecule type" value="Genomic_DNA"/>
</dbReference>
<proteinExistence type="predicted"/>
<dbReference type="Proteomes" id="UP001165060">
    <property type="component" value="Unassembled WGS sequence"/>
</dbReference>
<keyword evidence="3" id="KW-1185">Reference proteome</keyword>
<gene>
    <name evidence="2" type="ORF">TeGR_g5505</name>
</gene>
<comment type="caution">
    <text evidence="2">The sequence shown here is derived from an EMBL/GenBank/DDBJ whole genome shotgun (WGS) entry which is preliminary data.</text>
</comment>
<reference evidence="2 3" key="1">
    <citation type="journal article" date="2023" name="Commun. Biol.">
        <title>Genome analysis of Parmales, the sister group of diatoms, reveals the evolutionary specialization of diatoms from phago-mixotrophs to photoautotrophs.</title>
        <authorList>
            <person name="Ban H."/>
            <person name="Sato S."/>
            <person name="Yoshikawa S."/>
            <person name="Yamada K."/>
            <person name="Nakamura Y."/>
            <person name="Ichinomiya M."/>
            <person name="Sato N."/>
            <person name="Blanc-Mathieu R."/>
            <person name="Endo H."/>
            <person name="Kuwata A."/>
            <person name="Ogata H."/>
        </authorList>
    </citation>
    <scope>NUCLEOTIDE SEQUENCE [LARGE SCALE GENOMIC DNA]</scope>
</reference>
<organism evidence="2 3">
    <name type="scientific">Tetraparma gracilis</name>
    <dbReference type="NCBI Taxonomy" id="2962635"/>
    <lineage>
        <taxon>Eukaryota</taxon>
        <taxon>Sar</taxon>
        <taxon>Stramenopiles</taxon>
        <taxon>Ochrophyta</taxon>
        <taxon>Bolidophyceae</taxon>
        <taxon>Parmales</taxon>
        <taxon>Triparmaceae</taxon>
        <taxon>Tetraparma</taxon>
    </lineage>
</organism>
<dbReference type="PANTHER" id="PTHR46034:SF7">
    <property type="entry name" value="INFLUENZA VIRUS NS1A-BINDING PROTEIN"/>
    <property type="match status" value="1"/>
</dbReference>
<accession>A0ABQ6MH59</accession>
<evidence type="ECO:0000313" key="3">
    <source>
        <dbReference type="Proteomes" id="UP001165060"/>
    </source>
</evidence>
<sequence length="268" mass="28717">MRTFELPYSTFSITARSIPFPTAAAGKPCVELPPEQGDWVLSAAFNTPRATVFEPTAENAEITPATDPLSPLFFPAPSLPLWPVPPLPGFIFGCNTITMGEALGRGLFGLPQHMSRAASSISPGSSIYLLNISDGLLFGVFEAVGKVGTNLEPTLFSKNPKATTSPFPVQVRVRVALECAPVEEGDPVLSQILRDRQGKGKIGPISHSQSAAIANLIASRCGALTYMSQLKEAAAMGKPITEPPITLPPDTLIQMKMQEEQAKMQMRR</sequence>
<evidence type="ECO:0000259" key="1">
    <source>
        <dbReference type="PROSITE" id="PS51222"/>
    </source>
</evidence>
<name>A0ABQ6MH59_9STRA</name>
<dbReference type="Pfam" id="PF10539">
    <property type="entry name" value="Dev_Cell_Death"/>
    <property type="match status" value="1"/>
</dbReference>
<dbReference type="InterPro" id="IPR013989">
    <property type="entry name" value="Dev_and_cell_death_domain"/>
</dbReference>
<protein>
    <recommendedName>
        <fullName evidence="1">DCD domain-containing protein</fullName>
    </recommendedName>
</protein>
<dbReference type="PANTHER" id="PTHR46034">
    <property type="match status" value="1"/>
</dbReference>
<feature type="domain" description="DCD" evidence="1">
    <location>
        <begin position="85"/>
        <end position="219"/>
    </location>
</feature>
<evidence type="ECO:0000313" key="2">
    <source>
        <dbReference type="EMBL" id="GMI26257.1"/>
    </source>
</evidence>
<dbReference type="InterPro" id="IPR044832">
    <property type="entry name" value="NRP-like"/>
</dbReference>